<gene>
    <name evidence="3" type="ORF">BZG36_04870</name>
</gene>
<keyword evidence="4" id="KW-1185">Reference proteome</keyword>
<dbReference type="PANTHER" id="PTHR12452">
    <property type="entry name" value="42-9-9 PROTEIN-RELATED"/>
    <property type="match status" value="1"/>
</dbReference>
<evidence type="ECO:0000313" key="4">
    <source>
        <dbReference type="Proteomes" id="UP000242875"/>
    </source>
</evidence>
<sequence length="109" mass="12502">MKTQRVEVSEFENKVKEVTEQSDAVFVYFFGTEDPSTGKLWCPDCVRADPVIRKTLDKESPHGLLLECPVGSRTEWKGNASHPYRTNPQTKLTAIPTLMRWTLAKWAFE</sequence>
<dbReference type="OrthoDB" id="78947at2759"/>
<dbReference type="GO" id="GO:0047134">
    <property type="term" value="F:protein-disulfide reductase [NAD(P)H] activity"/>
    <property type="evidence" value="ECO:0007669"/>
    <property type="project" value="InterPro"/>
</dbReference>
<evidence type="ECO:0000256" key="1">
    <source>
        <dbReference type="ARBA" id="ARBA00008987"/>
    </source>
</evidence>
<dbReference type="Gene3D" id="3.40.30.10">
    <property type="entry name" value="Glutaredoxin"/>
    <property type="match status" value="1"/>
</dbReference>
<evidence type="ECO:0000313" key="3">
    <source>
        <dbReference type="EMBL" id="OZJ02013.1"/>
    </source>
</evidence>
<dbReference type="SUPFAM" id="SSF52833">
    <property type="entry name" value="Thioredoxin-like"/>
    <property type="match status" value="1"/>
</dbReference>
<dbReference type="PANTHER" id="PTHR12452:SF0">
    <property type="entry name" value="THIOREDOXIN DOMAIN-CONTAINING PROTEIN 17"/>
    <property type="match status" value="1"/>
</dbReference>
<dbReference type="InterPro" id="IPR036249">
    <property type="entry name" value="Thioredoxin-like_sf"/>
</dbReference>
<comment type="similarity">
    <text evidence="1">Belongs to the thioredoxin family.</text>
</comment>
<dbReference type="Proteomes" id="UP000242875">
    <property type="component" value="Unassembled WGS sequence"/>
</dbReference>
<protein>
    <recommendedName>
        <fullName evidence="2">Thioredoxin domain-containing protein</fullName>
    </recommendedName>
</protein>
<reference evidence="3 4" key="1">
    <citation type="journal article" date="2017" name="Mycologia">
        <title>Bifiguratus adelaidae, gen. et sp. nov., a new member of Mucoromycotina in endophytic and soil-dwelling habitats.</title>
        <authorList>
            <person name="Torres-Cruz T.J."/>
            <person name="Billingsley Tobias T.L."/>
            <person name="Almatruk M."/>
            <person name="Hesse C."/>
            <person name="Kuske C.R."/>
            <person name="Desiro A."/>
            <person name="Benucci G.M."/>
            <person name="Bonito G."/>
            <person name="Stajich J.E."/>
            <person name="Dunlap C."/>
            <person name="Arnold A.E."/>
            <person name="Porras-Alfaro A."/>
        </authorList>
    </citation>
    <scope>NUCLEOTIDE SEQUENCE [LARGE SCALE GENOMIC DNA]</scope>
    <source>
        <strain evidence="3 4">AZ0501</strain>
    </source>
</reference>
<organism evidence="3 4">
    <name type="scientific">Bifiguratus adelaidae</name>
    <dbReference type="NCBI Taxonomy" id="1938954"/>
    <lineage>
        <taxon>Eukaryota</taxon>
        <taxon>Fungi</taxon>
        <taxon>Fungi incertae sedis</taxon>
        <taxon>Mucoromycota</taxon>
        <taxon>Mucoromycotina</taxon>
        <taxon>Endogonomycetes</taxon>
        <taxon>Endogonales</taxon>
        <taxon>Endogonales incertae sedis</taxon>
        <taxon>Bifiguratus</taxon>
    </lineage>
</organism>
<dbReference type="GO" id="GO:0005829">
    <property type="term" value="C:cytosol"/>
    <property type="evidence" value="ECO:0007669"/>
    <property type="project" value="TreeGrafter"/>
</dbReference>
<dbReference type="InterPro" id="IPR045108">
    <property type="entry name" value="TXNDC17-like"/>
</dbReference>
<name>A0A261XUL1_9FUNG</name>
<dbReference type="EMBL" id="MVBO01000204">
    <property type="protein sequence ID" value="OZJ02013.1"/>
    <property type="molecule type" value="Genomic_DNA"/>
</dbReference>
<dbReference type="AlphaFoldDB" id="A0A261XUL1"/>
<dbReference type="Pfam" id="PF06110">
    <property type="entry name" value="TXD17-like_Trx"/>
    <property type="match status" value="1"/>
</dbReference>
<feature type="domain" description="Thioredoxin" evidence="2">
    <location>
        <begin position="8"/>
        <end position="102"/>
    </location>
</feature>
<comment type="caution">
    <text evidence="3">The sequence shown here is derived from an EMBL/GenBank/DDBJ whole genome shotgun (WGS) entry which is preliminary data.</text>
</comment>
<accession>A0A261XUL1</accession>
<dbReference type="InterPro" id="IPR010357">
    <property type="entry name" value="TXNDC17_dom"/>
</dbReference>
<proteinExistence type="inferred from homology"/>
<evidence type="ECO:0000259" key="2">
    <source>
        <dbReference type="Pfam" id="PF06110"/>
    </source>
</evidence>